<evidence type="ECO:0000256" key="8">
    <source>
        <dbReference type="RuleBase" id="RU000461"/>
    </source>
</evidence>
<organism evidence="10 13">
    <name type="scientific">Adineta ricciae</name>
    <name type="common">Rotifer</name>
    <dbReference type="NCBI Taxonomy" id="249248"/>
    <lineage>
        <taxon>Eukaryota</taxon>
        <taxon>Metazoa</taxon>
        <taxon>Spiralia</taxon>
        <taxon>Gnathifera</taxon>
        <taxon>Rotifera</taxon>
        <taxon>Eurotatoria</taxon>
        <taxon>Bdelloidea</taxon>
        <taxon>Adinetida</taxon>
        <taxon>Adinetidae</taxon>
        <taxon>Adineta</taxon>
    </lineage>
</organism>
<proteinExistence type="inferred from homology"/>
<dbReference type="Proteomes" id="UP000663828">
    <property type="component" value="Unassembled WGS sequence"/>
</dbReference>
<comment type="similarity">
    <text evidence="1 8">Belongs to the cytochrome P450 family.</text>
</comment>
<keyword evidence="12" id="KW-1185">Reference proteome</keyword>
<evidence type="ECO:0000256" key="1">
    <source>
        <dbReference type="ARBA" id="ARBA00010617"/>
    </source>
</evidence>
<dbReference type="InterPro" id="IPR036396">
    <property type="entry name" value="Cyt_P450_sf"/>
</dbReference>
<evidence type="ECO:0000256" key="3">
    <source>
        <dbReference type="ARBA" id="ARBA00022723"/>
    </source>
</evidence>
<reference evidence="10" key="1">
    <citation type="submission" date="2021-02" db="EMBL/GenBank/DDBJ databases">
        <authorList>
            <person name="Nowell W R."/>
        </authorList>
    </citation>
    <scope>NUCLEOTIDE SEQUENCE</scope>
</reference>
<evidence type="ECO:0000313" key="12">
    <source>
        <dbReference type="Proteomes" id="UP000663828"/>
    </source>
</evidence>
<dbReference type="PRINTS" id="PR00463">
    <property type="entry name" value="EP450I"/>
</dbReference>
<dbReference type="SUPFAM" id="SSF48264">
    <property type="entry name" value="Cytochrome P450"/>
    <property type="match status" value="1"/>
</dbReference>
<dbReference type="Gene3D" id="1.10.630.10">
    <property type="entry name" value="Cytochrome P450"/>
    <property type="match status" value="1"/>
</dbReference>
<protein>
    <recommendedName>
        <fullName evidence="14">Cytochrome P450</fullName>
    </recommendedName>
</protein>
<dbReference type="PANTHER" id="PTHR24291">
    <property type="entry name" value="CYTOCHROME P450 FAMILY 4"/>
    <property type="match status" value="1"/>
</dbReference>
<dbReference type="GO" id="GO:0004497">
    <property type="term" value="F:monooxygenase activity"/>
    <property type="evidence" value="ECO:0007669"/>
    <property type="project" value="UniProtKB-KW"/>
</dbReference>
<dbReference type="InterPro" id="IPR050196">
    <property type="entry name" value="Cytochrome_P450_Monoox"/>
</dbReference>
<keyword evidence="2 7" id="KW-0349">Heme</keyword>
<feature type="transmembrane region" description="Helical" evidence="9">
    <location>
        <begin position="6"/>
        <end position="27"/>
    </location>
</feature>
<evidence type="ECO:0000256" key="6">
    <source>
        <dbReference type="ARBA" id="ARBA00023033"/>
    </source>
</evidence>
<keyword evidence="3 7" id="KW-0479">Metal-binding</keyword>
<dbReference type="GO" id="GO:0016705">
    <property type="term" value="F:oxidoreductase activity, acting on paired donors, with incorporation or reduction of molecular oxygen"/>
    <property type="evidence" value="ECO:0007669"/>
    <property type="project" value="InterPro"/>
</dbReference>
<evidence type="ECO:0000256" key="4">
    <source>
        <dbReference type="ARBA" id="ARBA00023002"/>
    </source>
</evidence>
<dbReference type="Proteomes" id="UP000663852">
    <property type="component" value="Unassembled WGS sequence"/>
</dbReference>
<dbReference type="PROSITE" id="PS00086">
    <property type="entry name" value="CYTOCHROME_P450"/>
    <property type="match status" value="1"/>
</dbReference>
<gene>
    <name evidence="10" type="ORF">EDS130_LOCUS18891</name>
    <name evidence="11" type="ORF">XAT740_LOCUS32975</name>
</gene>
<evidence type="ECO:0000256" key="2">
    <source>
        <dbReference type="ARBA" id="ARBA00022617"/>
    </source>
</evidence>
<keyword evidence="6 8" id="KW-0503">Monooxygenase</keyword>
<evidence type="ECO:0000313" key="10">
    <source>
        <dbReference type="EMBL" id="CAF1079655.1"/>
    </source>
</evidence>
<feature type="binding site" description="axial binding residue" evidence="7">
    <location>
        <position position="457"/>
    </location>
    <ligand>
        <name>heme</name>
        <dbReference type="ChEBI" id="CHEBI:30413"/>
    </ligand>
    <ligandPart>
        <name>Fe</name>
        <dbReference type="ChEBI" id="CHEBI:18248"/>
    </ligandPart>
</feature>
<name>A0A814MLH2_ADIRI</name>
<dbReference type="GO" id="GO:0020037">
    <property type="term" value="F:heme binding"/>
    <property type="evidence" value="ECO:0007669"/>
    <property type="project" value="InterPro"/>
</dbReference>
<dbReference type="PANTHER" id="PTHR24291:SF50">
    <property type="entry name" value="BIFUNCTIONAL ALBAFLAVENONE MONOOXYGENASE_TERPENE SYNTHASE"/>
    <property type="match status" value="1"/>
</dbReference>
<accession>A0A814MLH2</accession>
<evidence type="ECO:0000256" key="5">
    <source>
        <dbReference type="ARBA" id="ARBA00023004"/>
    </source>
</evidence>
<evidence type="ECO:0000313" key="11">
    <source>
        <dbReference type="EMBL" id="CAF1379146.1"/>
    </source>
</evidence>
<keyword evidence="9" id="KW-0472">Membrane</keyword>
<evidence type="ECO:0008006" key="14">
    <source>
        <dbReference type="Google" id="ProtNLM"/>
    </source>
</evidence>
<comment type="cofactor">
    <cofactor evidence="7">
        <name>heme</name>
        <dbReference type="ChEBI" id="CHEBI:30413"/>
    </cofactor>
</comment>
<keyword evidence="9" id="KW-1133">Transmembrane helix</keyword>
<keyword evidence="5 7" id="KW-0408">Iron</keyword>
<comment type="caution">
    <text evidence="10">The sequence shown here is derived from an EMBL/GenBank/DDBJ whole genome shotgun (WGS) entry which is preliminary data.</text>
</comment>
<evidence type="ECO:0000256" key="9">
    <source>
        <dbReference type="SAM" id="Phobius"/>
    </source>
</evidence>
<dbReference type="EMBL" id="CAJNOJ010000089">
    <property type="protein sequence ID" value="CAF1079655.1"/>
    <property type="molecule type" value="Genomic_DNA"/>
</dbReference>
<evidence type="ECO:0000256" key="7">
    <source>
        <dbReference type="PIRSR" id="PIRSR602401-1"/>
    </source>
</evidence>
<dbReference type="InterPro" id="IPR017972">
    <property type="entry name" value="Cyt_P450_CS"/>
</dbReference>
<sequence>MIEVYLTSTIIAVLAAIIFHAVYELVYKQKRIYDILKSQNVPGDPFKPFFGHIARFSHNDQILKVRQTQQEKHGKIYLMSFGHRVNLVLTDPAYISDVLRKHANCYQKPELFRTVFSPLIGGTKSLFIGEGEYHRRSRKLLNPAFQHSKLQSMVAIMIVQTAETLHDFQSNITCQNTEVIDLESFFYKLTLSIIISCVFGHEIFSRKSNRKELLCNTYKNVIKAIEYRSIYMVNQIPVIKNLPFWKKDIIDRGSNEIQEFVKEIMIEYREKHCDVQSGIDSSDIIHVLLSAVNQDGVGFTDQELQQETASFLFAGHEASSNLMTWCFYILLKYPDVYRDCQEEVDRLLEEGIVPDFDKLNKMNILDAVLHETLRFYPPLPTIRRECIIENYIGPSDRQIRVPIGTSISIDVYGVHRLAEYWHNPLEFDYKRWLGHEKQNGLSSSYTYLPFSGGKRNCIGQPFAILEAKIITAMLLQRFEFELIPEQSIIPDIKLTMKPKNGLLARVKVRKQNRM</sequence>
<dbReference type="Pfam" id="PF00067">
    <property type="entry name" value="p450"/>
    <property type="match status" value="1"/>
</dbReference>
<dbReference type="PRINTS" id="PR00385">
    <property type="entry name" value="P450"/>
</dbReference>
<evidence type="ECO:0000313" key="13">
    <source>
        <dbReference type="Proteomes" id="UP000663852"/>
    </source>
</evidence>
<dbReference type="InterPro" id="IPR002401">
    <property type="entry name" value="Cyt_P450_E_grp-I"/>
</dbReference>
<dbReference type="EMBL" id="CAJNOR010003116">
    <property type="protein sequence ID" value="CAF1379146.1"/>
    <property type="molecule type" value="Genomic_DNA"/>
</dbReference>
<dbReference type="AlphaFoldDB" id="A0A814MLH2"/>
<dbReference type="InterPro" id="IPR001128">
    <property type="entry name" value="Cyt_P450"/>
</dbReference>
<dbReference type="OrthoDB" id="1470350at2759"/>
<keyword evidence="9" id="KW-0812">Transmembrane</keyword>
<keyword evidence="4 8" id="KW-0560">Oxidoreductase</keyword>
<dbReference type="GO" id="GO:0005506">
    <property type="term" value="F:iron ion binding"/>
    <property type="evidence" value="ECO:0007669"/>
    <property type="project" value="InterPro"/>
</dbReference>